<name>A0ABW6A899_9BACT</name>
<dbReference type="RefSeq" id="WP_386101714.1">
    <property type="nucleotide sequence ID" value="NZ_JBHUOZ010000003.1"/>
</dbReference>
<keyword evidence="5" id="KW-1185">Reference proteome</keyword>
<dbReference type="SUPFAM" id="SSF49899">
    <property type="entry name" value="Concanavalin A-like lectins/glucanases"/>
    <property type="match status" value="1"/>
</dbReference>
<evidence type="ECO:0000313" key="4">
    <source>
        <dbReference type="EMBL" id="MFD2921429.1"/>
    </source>
</evidence>
<sequence>MILITHTTNLYNRWGILLAVVLFGWGCTKNDINNTGIFISDPDLTGNNIRNMSVDQNGGSYRLTASASILAEADIPLSFEVDTALVDAYNQKWGTAYKPLPPRFYSLSSTTSVIRKGSSISDSVNILVKPLDNSVSDGDLFMIPVTVNPRAGNISAIAASRVAYVIINRVLINPALDVSRISNLAFDIPDPIKNLTAFTAEFRVKVTNSFYNNMTLFSAYPSEIYSRFGDVVIKPNQLQIKYAGIQPASLTEFTSNRWYHIAYVLDGAAGTFKIYVDGRLDATTPTPGNVSFNLESMFFGGSGRHPMHVQELRFWTKARTQAEIAGSFCAVNPAAPGLYGYWKFNDGQGNTVADATTKGHTGRFTGTNAWVQGIRCPE</sequence>
<reference evidence="5" key="1">
    <citation type="journal article" date="2019" name="Int. J. Syst. Evol. Microbiol.">
        <title>The Global Catalogue of Microorganisms (GCM) 10K type strain sequencing project: providing services to taxonomists for standard genome sequencing and annotation.</title>
        <authorList>
            <consortium name="The Broad Institute Genomics Platform"/>
            <consortium name="The Broad Institute Genome Sequencing Center for Infectious Disease"/>
            <person name="Wu L."/>
            <person name="Ma J."/>
        </authorList>
    </citation>
    <scope>NUCLEOTIDE SEQUENCE [LARGE SCALE GENOMIC DNA]</scope>
    <source>
        <strain evidence="5">KCTC 23299</strain>
    </source>
</reference>
<evidence type="ECO:0000256" key="2">
    <source>
        <dbReference type="ARBA" id="ARBA00023157"/>
    </source>
</evidence>
<keyword evidence="2" id="KW-1015">Disulfide bond</keyword>
<dbReference type="InterPro" id="IPR013728">
    <property type="entry name" value="BT_3987-like_N"/>
</dbReference>
<dbReference type="Pfam" id="PF08522">
    <property type="entry name" value="BT_3987-like_N"/>
    <property type="match status" value="1"/>
</dbReference>
<gene>
    <name evidence="4" type="ORF">ACFS6H_17005</name>
</gene>
<dbReference type="Gene3D" id="2.60.120.200">
    <property type="match status" value="1"/>
</dbReference>
<dbReference type="Pfam" id="PF13385">
    <property type="entry name" value="Laminin_G_3"/>
    <property type="match status" value="1"/>
</dbReference>
<dbReference type="InterPro" id="IPR013320">
    <property type="entry name" value="ConA-like_dom_sf"/>
</dbReference>
<evidence type="ECO:0000256" key="1">
    <source>
        <dbReference type="ARBA" id="ARBA00022729"/>
    </source>
</evidence>
<evidence type="ECO:0000259" key="3">
    <source>
        <dbReference type="SMART" id="SM00560"/>
    </source>
</evidence>
<organism evidence="4 5">
    <name type="scientific">Terrimonas rubra</name>
    <dbReference type="NCBI Taxonomy" id="1035890"/>
    <lineage>
        <taxon>Bacteria</taxon>
        <taxon>Pseudomonadati</taxon>
        <taxon>Bacteroidota</taxon>
        <taxon>Chitinophagia</taxon>
        <taxon>Chitinophagales</taxon>
        <taxon>Chitinophagaceae</taxon>
        <taxon>Terrimonas</taxon>
    </lineage>
</organism>
<proteinExistence type="predicted"/>
<dbReference type="Gene3D" id="2.60.40.1740">
    <property type="entry name" value="hypothetical protein (bacova_03559)"/>
    <property type="match status" value="1"/>
</dbReference>
<dbReference type="Proteomes" id="UP001597511">
    <property type="component" value="Unassembled WGS sequence"/>
</dbReference>
<evidence type="ECO:0000313" key="5">
    <source>
        <dbReference type="Proteomes" id="UP001597511"/>
    </source>
</evidence>
<feature type="domain" description="LamG-like jellyroll fold" evidence="3">
    <location>
        <begin position="196"/>
        <end position="322"/>
    </location>
</feature>
<comment type="caution">
    <text evidence="4">The sequence shown here is derived from an EMBL/GenBank/DDBJ whole genome shotgun (WGS) entry which is preliminary data.</text>
</comment>
<keyword evidence="1" id="KW-0732">Signal</keyword>
<dbReference type="InterPro" id="IPR006558">
    <property type="entry name" value="LamG-like"/>
</dbReference>
<accession>A0ABW6A899</accession>
<dbReference type="EMBL" id="JBHUOZ010000003">
    <property type="protein sequence ID" value="MFD2921429.1"/>
    <property type="molecule type" value="Genomic_DNA"/>
</dbReference>
<dbReference type="SMART" id="SM00560">
    <property type="entry name" value="LamGL"/>
    <property type="match status" value="1"/>
</dbReference>
<protein>
    <submittedName>
        <fullName evidence="4">DUF1735 and LamG domain-containing protein</fullName>
    </submittedName>
</protein>